<evidence type="ECO:0000256" key="2">
    <source>
        <dbReference type="ARBA" id="ARBA00022723"/>
    </source>
</evidence>
<dbReference type="Proteomes" id="UP000663826">
    <property type="component" value="Unassembled WGS sequence"/>
</dbReference>
<evidence type="ECO:0000256" key="4">
    <source>
        <dbReference type="ARBA" id="ARBA00023008"/>
    </source>
</evidence>
<organism evidence="9 10">
    <name type="scientific">Rhizoctonia solani</name>
    <dbReference type="NCBI Taxonomy" id="456999"/>
    <lineage>
        <taxon>Eukaryota</taxon>
        <taxon>Fungi</taxon>
        <taxon>Dikarya</taxon>
        <taxon>Basidiomycota</taxon>
        <taxon>Agaricomycotina</taxon>
        <taxon>Agaricomycetes</taxon>
        <taxon>Cantharellales</taxon>
        <taxon>Ceratobasidiaceae</taxon>
        <taxon>Rhizoctonia</taxon>
    </lineage>
</organism>
<evidence type="ECO:0000313" key="9">
    <source>
        <dbReference type="EMBL" id="CAE6370707.1"/>
    </source>
</evidence>
<evidence type="ECO:0000256" key="5">
    <source>
        <dbReference type="ARBA" id="ARBA00023065"/>
    </source>
</evidence>
<keyword evidence="4" id="KW-0186">Copper</keyword>
<reference evidence="9" key="1">
    <citation type="submission" date="2021-01" db="EMBL/GenBank/DDBJ databases">
        <authorList>
            <person name="Kaushik A."/>
        </authorList>
    </citation>
    <scope>NUCLEOTIDE SEQUENCE</scope>
    <source>
        <strain evidence="9">AG1-1B</strain>
    </source>
</reference>
<evidence type="ECO:0000256" key="3">
    <source>
        <dbReference type="ARBA" id="ARBA00022796"/>
    </source>
</evidence>
<dbReference type="GO" id="GO:0046872">
    <property type="term" value="F:metal ion binding"/>
    <property type="evidence" value="ECO:0007669"/>
    <property type="project" value="UniProtKB-KW"/>
</dbReference>
<dbReference type="InterPro" id="IPR017969">
    <property type="entry name" value="Heavy-metal-associated_CS"/>
</dbReference>
<gene>
    <name evidence="9" type="ORF">RDB_LOCUS15715</name>
</gene>
<dbReference type="Gene3D" id="3.30.70.100">
    <property type="match status" value="1"/>
</dbReference>
<protein>
    <recommendedName>
        <fullName evidence="8">HMA domain-containing protein</fullName>
    </recommendedName>
</protein>
<evidence type="ECO:0000256" key="1">
    <source>
        <dbReference type="ARBA" id="ARBA00022448"/>
    </source>
</evidence>
<evidence type="ECO:0000313" key="10">
    <source>
        <dbReference type="Proteomes" id="UP000663826"/>
    </source>
</evidence>
<keyword evidence="6" id="KW-0143">Chaperone</keyword>
<keyword evidence="5" id="KW-0406">Ion transport</keyword>
<evidence type="ECO:0000256" key="7">
    <source>
        <dbReference type="ARBA" id="ARBA00038171"/>
    </source>
</evidence>
<evidence type="ECO:0000256" key="6">
    <source>
        <dbReference type="ARBA" id="ARBA00023186"/>
    </source>
</evidence>
<dbReference type="GO" id="GO:0005829">
    <property type="term" value="C:cytosol"/>
    <property type="evidence" value="ECO:0007669"/>
    <property type="project" value="TreeGrafter"/>
</dbReference>
<dbReference type="Pfam" id="PF00403">
    <property type="entry name" value="HMA"/>
    <property type="match status" value="1"/>
</dbReference>
<dbReference type="InterPro" id="IPR051881">
    <property type="entry name" value="Copper_transport_ATOX1-like"/>
</dbReference>
<comment type="caution">
    <text evidence="9">The sequence shown here is derived from an EMBL/GenBank/DDBJ whole genome shotgun (WGS) entry which is preliminary data.</text>
</comment>
<keyword evidence="1" id="KW-0813">Transport</keyword>
<evidence type="ECO:0000259" key="8">
    <source>
        <dbReference type="PROSITE" id="PS50846"/>
    </source>
</evidence>
<dbReference type="GO" id="GO:0016531">
    <property type="term" value="F:copper chaperone activity"/>
    <property type="evidence" value="ECO:0007669"/>
    <property type="project" value="TreeGrafter"/>
</dbReference>
<comment type="similarity">
    <text evidence="7">Belongs to the ATX1 family.</text>
</comment>
<keyword evidence="3" id="KW-0187">Copper transport</keyword>
<dbReference type="GO" id="GO:0006825">
    <property type="term" value="P:copper ion transport"/>
    <property type="evidence" value="ECO:0007669"/>
    <property type="project" value="UniProtKB-KW"/>
</dbReference>
<feature type="domain" description="HMA" evidence="8">
    <location>
        <begin position="3"/>
        <end position="72"/>
    </location>
</feature>
<accession>A0A8H2WDB2</accession>
<dbReference type="PROSITE" id="PS50846">
    <property type="entry name" value="HMA_2"/>
    <property type="match status" value="1"/>
</dbReference>
<dbReference type="PROSITE" id="PS01047">
    <property type="entry name" value="HMA_1"/>
    <property type="match status" value="1"/>
</dbReference>
<dbReference type="PANTHER" id="PTHR46365">
    <property type="entry name" value="COPPER TRANSPORT PROTEIN ATOX1"/>
    <property type="match status" value="1"/>
</dbReference>
<sequence>MSEQTYKFNVVMTCSGCSGAIERVLKRTKDAGETKDVSSYEVSLDKQEVIVTGKLPYDDVLAKIKKTGKEVSLVLIVSIGVVYTDTLVRCNQVKSGETLPPVN</sequence>
<dbReference type="SUPFAM" id="SSF55008">
    <property type="entry name" value="HMA, heavy metal-associated domain"/>
    <property type="match status" value="1"/>
</dbReference>
<dbReference type="PANTHER" id="PTHR46365:SF1">
    <property type="entry name" value="COPPER TRANSPORT PROTEIN ATOX1"/>
    <property type="match status" value="1"/>
</dbReference>
<dbReference type="CDD" id="cd00371">
    <property type="entry name" value="HMA"/>
    <property type="match status" value="1"/>
</dbReference>
<dbReference type="InterPro" id="IPR006121">
    <property type="entry name" value="HMA_dom"/>
</dbReference>
<proteinExistence type="inferred from homology"/>
<name>A0A8H2WDB2_9AGAM</name>
<dbReference type="FunFam" id="3.30.70.100:FF:000008">
    <property type="entry name" value="Copper transport protein ATOX1"/>
    <property type="match status" value="1"/>
</dbReference>
<dbReference type="AlphaFoldDB" id="A0A8H2WDB2"/>
<dbReference type="InterPro" id="IPR036163">
    <property type="entry name" value="HMA_dom_sf"/>
</dbReference>
<keyword evidence="2" id="KW-0479">Metal-binding</keyword>
<dbReference type="EMBL" id="CAJMWQ010000694">
    <property type="protein sequence ID" value="CAE6370707.1"/>
    <property type="molecule type" value="Genomic_DNA"/>
</dbReference>